<dbReference type="RefSeq" id="WP_133451871.1">
    <property type="nucleotide sequence ID" value="NZ_CP128470.1"/>
</dbReference>
<dbReference type="EMBL" id="SCWF01000006">
    <property type="protein sequence ID" value="TDM14010.1"/>
    <property type="molecule type" value="Genomic_DNA"/>
</dbReference>
<protein>
    <submittedName>
        <fullName evidence="1">Uncharacterized protein</fullName>
    </submittedName>
</protein>
<dbReference type="OrthoDB" id="2418237at2"/>
<name>A0A4R6BZY3_9STAP</name>
<proteinExistence type="predicted"/>
<comment type="caution">
    <text evidence="1">The sequence shown here is derived from an EMBL/GenBank/DDBJ whole genome shotgun (WGS) entry which is preliminary data.</text>
</comment>
<keyword evidence="2" id="KW-1185">Reference proteome</keyword>
<gene>
    <name evidence="1" type="ORF">ERX55_07080</name>
</gene>
<accession>A0A4R6BZY3</accession>
<sequence>MSESNQYLKIEVLMEDHVVIHHFERVTTNETITFNNFIAKLGRDANGFLTIKEQDDFSSINVNKIIKLSPQGIEEL</sequence>
<reference evidence="1 2" key="1">
    <citation type="submission" date="2019-01" db="EMBL/GenBank/DDBJ databases">
        <title>Draft genome sequences of the type strains of six Macrococcus species.</title>
        <authorList>
            <person name="Mazhar S."/>
            <person name="Altermann E."/>
            <person name="Hill C."/>
            <person name="Mcauliffe O."/>
        </authorList>
    </citation>
    <scope>NUCLEOTIDE SEQUENCE [LARGE SCALE GENOMIC DNA]</scope>
    <source>
        <strain evidence="1 2">ATCC 51825</strain>
    </source>
</reference>
<evidence type="ECO:0000313" key="2">
    <source>
        <dbReference type="Proteomes" id="UP000294843"/>
    </source>
</evidence>
<dbReference type="Proteomes" id="UP000294843">
    <property type="component" value="Unassembled WGS sequence"/>
</dbReference>
<dbReference type="AlphaFoldDB" id="A0A4R6BZY3"/>
<organism evidence="1 2">
    <name type="scientific">Macrococcus bovicus</name>
    <dbReference type="NCBI Taxonomy" id="69968"/>
    <lineage>
        <taxon>Bacteria</taxon>
        <taxon>Bacillati</taxon>
        <taxon>Bacillota</taxon>
        <taxon>Bacilli</taxon>
        <taxon>Bacillales</taxon>
        <taxon>Staphylococcaceae</taxon>
        <taxon>Macrococcus</taxon>
    </lineage>
</organism>
<evidence type="ECO:0000313" key="1">
    <source>
        <dbReference type="EMBL" id="TDM14010.1"/>
    </source>
</evidence>